<comment type="caution">
    <text evidence="2">The sequence shown here is derived from an EMBL/GenBank/DDBJ whole genome shotgun (WGS) entry which is preliminary data.</text>
</comment>
<gene>
    <name evidence="2" type="ORF">FVE85_0250</name>
</gene>
<keyword evidence="3" id="KW-1185">Reference proteome</keyword>
<dbReference type="AlphaFoldDB" id="A0A5J4YY41"/>
<organism evidence="2 3">
    <name type="scientific">Porphyridium purpureum</name>
    <name type="common">Red alga</name>
    <name type="synonym">Porphyridium cruentum</name>
    <dbReference type="NCBI Taxonomy" id="35688"/>
    <lineage>
        <taxon>Eukaryota</taxon>
        <taxon>Rhodophyta</taxon>
        <taxon>Bangiophyceae</taxon>
        <taxon>Porphyridiales</taxon>
        <taxon>Porphyridiaceae</taxon>
        <taxon>Porphyridium</taxon>
    </lineage>
</organism>
<name>A0A5J4YY41_PORPP</name>
<sequence length="251" mass="28124">MSEPARDRRTRPVVAPSTLTVYTPPGVPNPPAAAHAQAAHVHWAQPSPRSIAPEAGPYAHEDGDENSFSFGTPPIIVGWKNLVFKLSLQRIINWPVLRLKLGANFNWGLDSQRRLIWRGIQPLGSVKEPFSGTQVQFTWNEVEFKKRYLLPGLSRHAFHFCAAMDYRTLSWKISCGIKPFSGAIESENANGTTFRHQQKITVHKDAYIKVKSRVVLPRISFDAEPGGYRVDSAGPLLVDLKEVAFKYSDNH</sequence>
<evidence type="ECO:0000313" key="2">
    <source>
        <dbReference type="EMBL" id="KAA8496521.1"/>
    </source>
</evidence>
<protein>
    <submittedName>
        <fullName evidence="2">Uncharacterized protein</fullName>
    </submittedName>
</protein>
<dbReference type="EMBL" id="VRMN01000002">
    <property type="protein sequence ID" value="KAA8496521.1"/>
    <property type="molecule type" value="Genomic_DNA"/>
</dbReference>
<feature type="region of interest" description="Disordered" evidence="1">
    <location>
        <begin position="1"/>
        <end position="37"/>
    </location>
</feature>
<dbReference type="Proteomes" id="UP000324585">
    <property type="component" value="Unassembled WGS sequence"/>
</dbReference>
<accession>A0A5J4YY41</accession>
<evidence type="ECO:0000256" key="1">
    <source>
        <dbReference type="SAM" id="MobiDB-lite"/>
    </source>
</evidence>
<evidence type="ECO:0000313" key="3">
    <source>
        <dbReference type="Proteomes" id="UP000324585"/>
    </source>
</evidence>
<proteinExistence type="predicted"/>
<reference evidence="3" key="1">
    <citation type="journal article" date="2019" name="Nat. Commun.">
        <title>Expansion of phycobilisome linker gene families in mesophilic red algae.</title>
        <authorList>
            <person name="Lee J."/>
            <person name="Kim D."/>
            <person name="Bhattacharya D."/>
            <person name="Yoon H.S."/>
        </authorList>
    </citation>
    <scope>NUCLEOTIDE SEQUENCE [LARGE SCALE GENOMIC DNA]</scope>
    <source>
        <strain evidence="3">CCMP 1328</strain>
    </source>
</reference>